<dbReference type="SUPFAM" id="SSF57850">
    <property type="entry name" value="RING/U-box"/>
    <property type="match status" value="1"/>
</dbReference>
<dbReference type="OMA" id="QREPEMA"/>
<dbReference type="SMART" id="SM00336">
    <property type="entry name" value="BBOX"/>
    <property type="match status" value="1"/>
</dbReference>
<dbReference type="Pfam" id="PF15227">
    <property type="entry name" value="zf-C3HC4_4"/>
    <property type="match status" value="1"/>
</dbReference>
<dbReference type="AlphaFoldDB" id="A0A3Q1AGL4"/>
<proteinExistence type="predicted"/>
<sequence length="254" mass="28924">MAQKGVQLDQDTFSCSICLDLLKDPVTIPCGHSYCMTCINTFWDEDQKGIHSCPQCRKTFRPRPVLLKNTMLAALVEELKKTGLQAAPADHHYAGPGDVACDFCTGRKMKAVKSCLVCLASYCEKHLQPHYDVPPLKKHKLVEPSKNLQENVCSRHDEVMKMFCRTDQQFICYLCSVEEHKGHDTVSAAAERTERQKELEVGQLNIQQRIQDRQKDVKLLQQELKDIRTTFTEPLHAGIWVYYGGDTAEILKLK</sequence>
<dbReference type="Ensembl" id="ENSAOCT00000015507.2">
    <property type="protein sequence ID" value="ENSAOCP00000000108.2"/>
    <property type="gene ID" value="ENSAOCG00000027178.1"/>
</dbReference>
<dbReference type="Gene3D" id="4.10.830.40">
    <property type="match status" value="1"/>
</dbReference>
<accession>A0A3Q1AGL4</accession>
<dbReference type="InterPro" id="IPR051051">
    <property type="entry name" value="E3_ubiq-ligase_TRIM/RNF"/>
</dbReference>
<evidence type="ECO:0008006" key="9">
    <source>
        <dbReference type="Google" id="ProtNLM"/>
    </source>
</evidence>
<keyword evidence="2 4" id="KW-0863">Zinc-finger</keyword>
<dbReference type="PROSITE" id="PS50119">
    <property type="entry name" value="ZF_BBOX"/>
    <property type="match status" value="1"/>
</dbReference>
<organism evidence="7 8">
    <name type="scientific">Amphiprion ocellaris</name>
    <name type="common">Clown anemonefish</name>
    <dbReference type="NCBI Taxonomy" id="80972"/>
    <lineage>
        <taxon>Eukaryota</taxon>
        <taxon>Metazoa</taxon>
        <taxon>Chordata</taxon>
        <taxon>Craniata</taxon>
        <taxon>Vertebrata</taxon>
        <taxon>Euteleostomi</taxon>
        <taxon>Actinopterygii</taxon>
        <taxon>Neopterygii</taxon>
        <taxon>Teleostei</taxon>
        <taxon>Neoteleostei</taxon>
        <taxon>Acanthomorphata</taxon>
        <taxon>Ovalentaria</taxon>
        <taxon>Pomacentridae</taxon>
        <taxon>Amphiprion</taxon>
    </lineage>
</organism>
<feature type="domain" description="RING-type" evidence="5">
    <location>
        <begin position="15"/>
        <end position="57"/>
    </location>
</feature>
<evidence type="ECO:0000259" key="5">
    <source>
        <dbReference type="PROSITE" id="PS50089"/>
    </source>
</evidence>
<reference evidence="7" key="2">
    <citation type="submission" date="2025-08" db="UniProtKB">
        <authorList>
            <consortium name="Ensembl"/>
        </authorList>
    </citation>
    <scope>IDENTIFICATION</scope>
</reference>
<dbReference type="InterPro" id="IPR013083">
    <property type="entry name" value="Znf_RING/FYVE/PHD"/>
</dbReference>
<feature type="domain" description="B box-type" evidence="6">
    <location>
        <begin position="148"/>
        <end position="188"/>
    </location>
</feature>
<dbReference type="PANTHER" id="PTHR25465">
    <property type="entry name" value="B-BOX DOMAIN CONTAINING"/>
    <property type="match status" value="1"/>
</dbReference>
<keyword evidence="8" id="KW-1185">Reference proteome</keyword>
<evidence type="ECO:0000313" key="7">
    <source>
        <dbReference type="Ensembl" id="ENSAOCP00000000108.2"/>
    </source>
</evidence>
<protein>
    <recommendedName>
        <fullName evidence="9">E3 ubiquitin/ISG15 ligase TRIM25-like</fullName>
    </recommendedName>
</protein>
<keyword evidence="1" id="KW-0479">Metal-binding</keyword>
<dbReference type="Gene3D" id="3.30.160.60">
    <property type="entry name" value="Classic Zinc Finger"/>
    <property type="match status" value="1"/>
</dbReference>
<evidence type="ECO:0000256" key="4">
    <source>
        <dbReference type="PROSITE-ProRule" id="PRU00024"/>
    </source>
</evidence>
<keyword evidence="3" id="KW-0862">Zinc</keyword>
<dbReference type="CDD" id="cd19769">
    <property type="entry name" value="Bbox2_TRIM16-like"/>
    <property type="match status" value="1"/>
</dbReference>
<dbReference type="PROSITE" id="PS50089">
    <property type="entry name" value="ZF_RING_2"/>
    <property type="match status" value="1"/>
</dbReference>
<dbReference type="InterPro" id="IPR000315">
    <property type="entry name" value="Znf_B-box"/>
</dbReference>
<dbReference type="PANTHER" id="PTHR25465:SF5">
    <property type="entry name" value="E3 UBIQUITIN_ISG15 LIGASE TRIM25-RELATED"/>
    <property type="match status" value="1"/>
</dbReference>
<dbReference type="SUPFAM" id="SSF57845">
    <property type="entry name" value="B-box zinc-binding domain"/>
    <property type="match status" value="1"/>
</dbReference>
<evidence type="ECO:0000313" key="8">
    <source>
        <dbReference type="Proteomes" id="UP001501940"/>
    </source>
</evidence>
<dbReference type="Pfam" id="PF00643">
    <property type="entry name" value="zf-B_box"/>
    <property type="match status" value="1"/>
</dbReference>
<evidence type="ECO:0000259" key="6">
    <source>
        <dbReference type="PROSITE" id="PS50119"/>
    </source>
</evidence>
<reference evidence="7 8" key="1">
    <citation type="submission" date="2022-01" db="EMBL/GenBank/DDBJ databases">
        <title>A chromosome-scale genome assembly of the false clownfish, Amphiprion ocellaris.</title>
        <authorList>
            <person name="Ryu T."/>
        </authorList>
    </citation>
    <scope>NUCLEOTIDE SEQUENCE [LARGE SCALE GENOMIC DNA]</scope>
</reference>
<evidence type="ECO:0000256" key="1">
    <source>
        <dbReference type="ARBA" id="ARBA00022723"/>
    </source>
</evidence>
<name>A0A3Q1AGL4_AMPOC</name>
<reference evidence="7" key="3">
    <citation type="submission" date="2025-09" db="UniProtKB">
        <authorList>
            <consortium name="Ensembl"/>
        </authorList>
    </citation>
    <scope>IDENTIFICATION</scope>
</reference>
<dbReference type="InterPro" id="IPR017907">
    <property type="entry name" value="Znf_RING_CS"/>
</dbReference>
<dbReference type="GeneTree" id="ENSGT01150000286931"/>
<evidence type="ECO:0000256" key="2">
    <source>
        <dbReference type="ARBA" id="ARBA00022771"/>
    </source>
</evidence>
<dbReference type="GO" id="GO:0008270">
    <property type="term" value="F:zinc ion binding"/>
    <property type="evidence" value="ECO:0007669"/>
    <property type="project" value="UniProtKB-KW"/>
</dbReference>
<dbReference type="PROSITE" id="PS00518">
    <property type="entry name" value="ZF_RING_1"/>
    <property type="match status" value="1"/>
</dbReference>
<dbReference type="Proteomes" id="UP001501940">
    <property type="component" value="Chromosome 10"/>
</dbReference>
<evidence type="ECO:0000256" key="3">
    <source>
        <dbReference type="ARBA" id="ARBA00022833"/>
    </source>
</evidence>
<dbReference type="SMART" id="SM00184">
    <property type="entry name" value="RING"/>
    <property type="match status" value="1"/>
</dbReference>
<dbReference type="Gene3D" id="3.30.40.10">
    <property type="entry name" value="Zinc/RING finger domain, C3HC4 (zinc finger)"/>
    <property type="match status" value="1"/>
</dbReference>
<dbReference type="InterPro" id="IPR001841">
    <property type="entry name" value="Znf_RING"/>
</dbReference>